<evidence type="ECO:0000256" key="7">
    <source>
        <dbReference type="ARBA" id="ARBA00023242"/>
    </source>
</evidence>
<dbReference type="OrthoDB" id="5830779at2759"/>
<dbReference type="GO" id="GO:0000981">
    <property type="term" value="F:DNA-binding transcription factor activity, RNA polymerase II-specific"/>
    <property type="evidence" value="ECO:0007669"/>
    <property type="project" value="TreeGrafter"/>
</dbReference>
<dbReference type="Pfam" id="PF00292">
    <property type="entry name" value="PAX"/>
    <property type="match status" value="1"/>
</dbReference>
<dbReference type="InterPro" id="IPR036388">
    <property type="entry name" value="WH-like_DNA-bd_sf"/>
</dbReference>
<dbReference type="SMART" id="SM00351">
    <property type="entry name" value="PAX"/>
    <property type="match status" value="1"/>
</dbReference>
<keyword evidence="10" id="KW-1185">Reference proteome</keyword>
<dbReference type="PANTHER" id="PTHR45636:SF42">
    <property type="entry name" value="PROTEIN CBR-NPAX-1"/>
    <property type="match status" value="1"/>
</dbReference>
<dbReference type="InterPro" id="IPR009057">
    <property type="entry name" value="Homeodomain-like_sf"/>
</dbReference>
<dbReference type="Proteomes" id="UP001152747">
    <property type="component" value="Unassembled WGS sequence"/>
</dbReference>
<evidence type="ECO:0000256" key="4">
    <source>
        <dbReference type="ARBA" id="ARBA00023015"/>
    </source>
</evidence>
<protein>
    <recommendedName>
        <fullName evidence="8">Paired domain-containing protein</fullName>
    </recommendedName>
</protein>
<reference evidence="9" key="1">
    <citation type="submission" date="2022-11" db="EMBL/GenBank/DDBJ databases">
        <authorList>
            <person name="Kikuchi T."/>
        </authorList>
    </citation>
    <scope>NUCLEOTIDE SEQUENCE</scope>
    <source>
        <strain evidence="9">PS1010</strain>
    </source>
</reference>
<feature type="domain" description="Paired" evidence="8">
    <location>
        <begin position="58"/>
        <end position="163"/>
    </location>
</feature>
<dbReference type="GO" id="GO:0000978">
    <property type="term" value="F:RNA polymerase II cis-regulatory region sequence-specific DNA binding"/>
    <property type="evidence" value="ECO:0007669"/>
    <property type="project" value="TreeGrafter"/>
</dbReference>
<dbReference type="PRINTS" id="PR00027">
    <property type="entry name" value="PAIREDBOX"/>
</dbReference>
<proteinExistence type="predicted"/>
<evidence type="ECO:0000256" key="5">
    <source>
        <dbReference type="ARBA" id="ARBA00023125"/>
    </source>
</evidence>
<keyword evidence="7" id="KW-0539">Nucleus</keyword>
<dbReference type="SUPFAM" id="SSF46689">
    <property type="entry name" value="Homeodomain-like"/>
    <property type="match status" value="1"/>
</dbReference>
<keyword evidence="6" id="KW-0804">Transcription</keyword>
<keyword evidence="4" id="KW-0805">Transcription regulation</keyword>
<name>A0A9P1IEV8_9PELO</name>
<evidence type="ECO:0000256" key="3">
    <source>
        <dbReference type="ARBA" id="ARBA00022724"/>
    </source>
</evidence>
<organism evidence="9 10">
    <name type="scientific">Caenorhabditis angaria</name>
    <dbReference type="NCBI Taxonomy" id="860376"/>
    <lineage>
        <taxon>Eukaryota</taxon>
        <taxon>Metazoa</taxon>
        <taxon>Ecdysozoa</taxon>
        <taxon>Nematoda</taxon>
        <taxon>Chromadorea</taxon>
        <taxon>Rhabditida</taxon>
        <taxon>Rhabditina</taxon>
        <taxon>Rhabditomorpha</taxon>
        <taxon>Rhabditoidea</taxon>
        <taxon>Rhabditidae</taxon>
        <taxon>Peloderinae</taxon>
        <taxon>Caenorhabditis</taxon>
    </lineage>
</organism>
<dbReference type="Gene3D" id="1.10.10.10">
    <property type="entry name" value="Winged helix-like DNA-binding domain superfamily/Winged helix DNA-binding domain"/>
    <property type="match status" value="1"/>
</dbReference>
<keyword evidence="2" id="KW-0217">Developmental protein</keyword>
<keyword evidence="3" id="KW-0563">Paired box</keyword>
<comment type="caution">
    <text evidence="9">The sequence shown here is derived from an EMBL/GenBank/DDBJ whole genome shotgun (WGS) entry which is preliminary data.</text>
</comment>
<dbReference type="PROSITE" id="PS51057">
    <property type="entry name" value="PAIRED_2"/>
    <property type="match status" value="1"/>
</dbReference>
<evidence type="ECO:0000259" key="8">
    <source>
        <dbReference type="PROSITE" id="PS51057"/>
    </source>
</evidence>
<sequence length="163" mass="18541">MLPNNQPTFFLNNNNNNNSISNSNLNQIQNRIPILPPYSILSAFYALSSSSAMMDEIQKSTKIVPQKYNSPGRPLCIEDRKRIVRLYEEGNRVSHIARIIGVTHSCVSKIMSRYRRTGSVQPRSARHVVEQINYPVPKRDTPLPFSIERLLADTKPPIIKPEA</sequence>
<dbReference type="InterPro" id="IPR001523">
    <property type="entry name" value="Paired_dom"/>
</dbReference>
<dbReference type="InterPro" id="IPR043565">
    <property type="entry name" value="PAX_fam"/>
</dbReference>
<comment type="subcellular location">
    <subcellularLocation>
        <location evidence="1">Nucleus</location>
    </subcellularLocation>
</comment>
<gene>
    <name evidence="9" type="ORF">CAMP_LOCUS4594</name>
</gene>
<dbReference type="GO" id="GO:0005634">
    <property type="term" value="C:nucleus"/>
    <property type="evidence" value="ECO:0007669"/>
    <property type="project" value="UniProtKB-SubCell"/>
</dbReference>
<accession>A0A9P1IEV8</accession>
<evidence type="ECO:0000256" key="1">
    <source>
        <dbReference type="ARBA" id="ARBA00004123"/>
    </source>
</evidence>
<evidence type="ECO:0000256" key="6">
    <source>
        <dbReference type="ARBA" id="ARBA00023163"/>
    </source>
</evidence>
<dbReference type="EMBL" id="CANHGI010000002">
    <property type="protein sequence ID" value="CAI5441957.1"/>
    <property type="molecule type" value="Genomic_DNA"/>
</dbReference>
<keyword evidence="5" id="KW-0238">DNA-binding</keyword>
<evidence type="ECO:0000256" key="2">
    <source>
        <dbReference type="ARBA" id="ARBA00022473"/>
    </source>
</evidence>
<evidence type="ECO:0000313" key="9">
    <source>
        <dbReference type="EMBL" id="CAI5441957.1"/>
    </source>
</evidence>
<dbReference type="PANTHER" id="PTHR45636">
    <property type="entry name" value="PAIRED BOX PROTEIN PAX-6-RELATED-RELATED"/>
    <property type="match status" value="1"/>
</dbReference>
<dbReference type="AlphaFoldDB" id="A0A9P1IEV8"/>
<evidence type="ECO:0000313" key="10">
    <source>
        <dbReference type="Proteomes" id="UP001152747"/>
    </source>
</evidence>